<organism evidence="10 11">
    <name type="scientific">Durusdinium trenchii</name>
    <dbReference type="NCBI Taxonomy" id="1381693"/>
    <lineage>
        <taxon>Eukaryota</taxon>
        <taxon>Sar</taxon>
        <taxon>Alveolata</taxon>
        <taxon>Dinophyceae</taxon>
        <taxon>Suessiales</taxon>
        <taxon>Symbiodiniaceae</taxon>
        <taxon>Durusdinium</taxon>
    </lineage>
</organism>
<evidence type="ECO:0000256" key="8">
    <source>
        <dbReference type="SAM" id="SignalP"/>
    </source>
</evidence>
<comment type="caution">
    <text evidence="10">The sequence shown here is derived from an EMBL/GenBank/DDBJ whole genome shotgun (WGS) entry which is preliminary data.</text>
</comment>
<feature type="domain" description="GOLD" evidence="9">
    <location>
        <begin position="15"/>
        <end position="197"/>
    </location>
</feature>
<sequence>MHRAVLVLLVRSCTGLFFELKAQSAGPAECFKVSPGRGHLVHGSYEADGPNEGVVVKLTTSSGKELFRNASPSGKFSIEVTEESPHSLCFTSVAEESQMVSFNFHVDEHGDGSHHDKEHMEYVTKEHTDRVEELVGKLHAKANDILDQQRYAITREAVHRETAESTNARVMWWTFAEVAVLISLAAFQLTYLRNHFEQKQIV</sequence>
<evidence type="ECO:0000259" key="9">
    <source>
        <dbReference type="SMART" id="SM01190"/>
    </source>
</evidence>
<dbReference type="InterPro" id="IPR015720">
    <property type="entry name" value="Emp24-like"/>
</dbReference>
<comment type="subcellular location">
    <subcellularLocation>
        <location evidence="1">Membrane</location>
        <topology evidence="1">Single-pass type I membrane protein</topology>
    </subcellularLocation>
</comment>
<feature type="chain" id="PRO_5046889373" evidence="8">
    <location>
        <begin position="16"/>
        <end position="202"/>
    </location>
</feature>
<dbReference type="InterPro" id="IPR009038">
    <property type="entry name" value="GOLD_dom"/>
</dbReference>
<name>A0ABP0QLT2_9DINO</name>
<keyword evidence="4 8" id="KW-0732">Signal</keyword>
<dbReference type="SMART" id="SM01190">
    <property type="entry name" value="EMP24_GP25L"/>
    <property type="match status" value="1"/>
</dbReference>
<feature type="signal peptide" evidence="8">
    <location>
        <begin position="1"/>
        <end position="15"/>
    </location>
</feature>
<evidence type="ECO:0000256" key="4">
    <source>
        <dbReference type="ARBA" id="ARBA00022729"/>
    </source>
</evidence>
<comment type="similarity">
    <text evidence="2">Belongs to the EMP24/GP25L family.</text>
</comment>
<evidence type="ECO:0000313" key="11">
    <source>
        <dbReference type="Proteomes" id="UP001642464"/>
    </source>
</evidence>
<evidence type="ECO:0000256" key="2">
    <source>
        <dbReference type="ARBA" id="ARBA00007104"/>
    </source>
</evidence>
<evidence type="ECO:0000256" key="5">
    <source>
        <dbReference type="ARBA" id="ARBA00022989"/>
    </source>
</evidence>
<proteinExistence type="inferred from homology"/>
<keyword evidence="6 7" id="KW-0472">Membrane</keyword>
<dbReference type="PANTHER" id="PTHR22811">
    <property type="entry name" value="TRANSMEMBRANE EMP24 DOMAIN-CONTAINING PROTEIN"/>
    <property type="match status" value="1"/>
</dbReference>
<dbReference type="EMBL" id="CAXAMM010039818">
    <property type="protein sequence ID" value="CAK9089204.1"/>
    <property type="molecule type" value="Genomic_DNA"/>
</dbReference>
<keyword evidence="3 7" id="KW-0812">Transmembrane</keyword>
<keyword evidence="5 7" id="KW-1133">Transmembrane helix</keyword>
<evidence type="ECO:0000256" key="3">
    <source>
        <dbReference type="ARBA" id="ARBA00022692"/>
    </source>
</evidence>
<feature type="transmembrane region" description="Helical" evidence="7">
    <location>
        <begin position="170"/>
        <end position="192"/>
    </location>
</feature>
<evidence type="ECO:0000313" key="10">
    <source>
        <dbReference type="EMBL" id="CAK9089204.1"/>
    </source>
</evidence>
<reference evidence="10 11" key="1">
    <citation type="submission" date="2024-02" db="EMBL/GenBank/DDBJ databases">
        <authorList>
            <person name="Chen Y."/>
            <person name="Shah S."/>
            <person name="Dougan E. K."/>
            <person name="Thang M."/>
            <person name="Chan C."/>
        </authorList>
    </citation>
    <scope>NUCLEOTIDE SEQUENCE [LARGE SCALE GENOMIC DNA]</scope>
</reference>
<evidence type="ECO:0000256" key="6">
    <source>
        <dbReference type="ARBA" id="ARBA00023136"/>
    </source>
</evidence>
<evidence type="ECO:0000256" key="7">
    <source>
        <dbReference type="SAM" id="Phobius"/>
    </source>
</evidence>
<protein>
    <submittedName>
        <fullName evidence="10">Endosomal protein P24B</fullName>
    </submittedName>
</protein>
<accession>A0ABP0QLT2</accession>
<dbReference type="Pfam" id="PF01105">
    <property type="entry name" value="EMP24_GP25L"/>
    <property type="match status" value="1"/>
</dbReference>
<gene>
    <name evidence="10" type="ORF">SCF082_LOCUS42097</name>
</gene>
<keyword evidence="11" id="KW-1185">Reference proteome</keyword>
<dbReference type="Proteomes" id="UP001642464">
    <property type="component" value="Unassembled WGS sequence"/>
</dbReference>
<evidence type="ECO:0000256" key="1">
    <source>
        <dbReference type="ARBA" id="ARBA00004479"/>
    </source>
</evidence>